<keyword evidence="1" id="KW-0732">Signal</keyword>
<feature type="signal peptide" evidence="1">
    <location>
        <begin position="1"/>
        <end position="26"/>
    </location>
</feature>
<evidence type="ECO:0000313" key="3">
    <source>
        <dbReference type="Proteomes" id="UP000503096"/>
    </source>
</evidence>
<proteinExistence type="predicted"/>
<organism evidence="2 3">
    <name type="scientific">Usitatibacter palustris</name>
    <dbReference type="NCBI Taxonomy" id="2732487"/>
    <lineage>
        <taxon>Bacteria</taxon>
        <taxon>Pseudomonadati</taxon>
        <taxon>Pseudomonadota</taxon>
        <taxon>Betaproteobacteria</taxon>
        <taxon>Nitrosomonadales</taxon>
        <taxon>Usitatibacteraceae</taxon>
        <taxon>Usitatibacter</taxon>
    </lineage>
</organism>
<keyword evidence="3" id="KW-1185">Reference proteome</keyword>
<gene>
    <name evidence="2" type="ORF">DSM104440_03416</name>
</gene>
<protein>
    <submittedName>
        <fullName evidence="2">Uncharacterized protein</fullName>
    </submittedName>
</protein>
<dbReference type="KEGG" id="upl:DSM104440_03416"/>
<accession>A0A6M4HAJ9</accession>
<dbReference type="InParanoid" id="A0A6M4HAJ9"/>
<sequence>MFKKGTLALATATLAIAALVPSTVSASIEDIQIVNTDPWNRTVWVTIIPNMQGGKTKKQAFCLKPREIRKHSVDMSASSSITSAANGFTIQGEVTRNQDCQQPVDCSSTKSVDLNKPGSRIYRYETDHKRCYWLEHVDTQPR</sequence>
<evidence type="ECO:0000256" key="1">
    <source>
        <dbReference type="SAM" id="SignalP"/>
    </source>
</evidence>
<name>A0A6M4HAJ9_9PROT</name>
<dbReference type="EMBL" id="CP053073">
    <property type="protein sequence ID" value="QJR16581.1"/>
    <property type="molecule type" value="Genomic_DNA"/>
</dbReference>
<evidence type="ECO:0000313" key="2">
    <source>
        <dbReference type="EMBL" id="QJR16581.1"/>
    </source>
</evidence>
<dbReference type="Proteomes" id="UP000503096">
    <property type="component" value="Chromosome"/>
</dbReference>
<dbReference type="RefSeq" id="WP_171164806.1">
    <property type="nucleotide sequence ID" value="NZ_CP053073.1"/>
</dbReference>
<dbReference type="AlphaFoldDB" id="A0A6M4HAJ9"/>
<feature type="chain" id="PRO_5026651816" evidence="1">
    <location>
        <begin position="27"/>
        <end position="142"/>
    </location>
</feature>
<reference evidence="2 3" key="1">
    <citation type="submission" date="2020-04" db="EMBL/GenBank/DDBJ databases">
        <title>Usitatibacter rugosus gen. nov., sp. nov. and Usitatibacter palustris sp. nov., novel members of Usitatibacteraceae fam. nov. within the order Nitrosomonadales isolated from soil.</title>
        <authorList>
            <person name="Huber K.J."/>
            <person name="Neumann-Schaal M."/>
            <person name="Geppert A."/>
            <person name="Luckner M."/>
            <person name="Wanner G."/>
            <person name="Overmann J."/>
        </authorList>
    </citation>
    <scope>NUCLEOTIDE SEQUENCE [LARGE SCALE GENOMIC DNA]</scope>
    <source>
        <strain evidence="2 3">Swamp67</strain>
    </source>
</reference>